<dbReference type="EMBL" id="HAEF01021254">
    <property type="protein sequence ID" value="SBR62413.1"/>
    <property type="molecule type" value="Transcribed_RNA"/>
</dbReference>
<reference evidence="2" key="2">
    <citation type="submission" date="2016-06" db="EMBL/GenBank/DDBJ databases">
        <title>The genome of a short-lived fish provides insights into sex chromosome evolution and the genetic control of aging.</title>
        <authorList>
            <person name="Reichwald K."/>
            <person name="Felder M."/>
            <person name="Petzold A."/>
            <person name="Koch P."/>
            <person name="Groth M."/>
            <person name="Platzer M."/>
        </authorList>
    </citation>
    <scope>NUCLEOTIDE SEQUENCE</scope>
    <source>
        <tissue evidence="2">Brain</tissue>
    </source>
</reference>
<name>A0A1A8MZY0_9TELE</name>
<proteinExistence type="predicted"/>
<accession>A0A1A8MZY0</accession>
<sequence length="77" mass="8506">LLLPPLAPLPAGHHRKPLHTGPSPEAQQKEEKMWRDLLPNQDTHTILPCQLPLPLLLPHLFSILLLSSPPGDEPCSC</sequence>
<evidence type="ECO:0000313" key="2">
    <source>
        <dbReference type="EMBL" id="SBR62413.1"/>
    </source>
</evidence>
<reference evidence="2" key="1">
    <citation type="submission" date="2016-05" db="EMBL/GenBank/DDBJ databases">
        <authorList>
            <person name="Lavstsen T."/>
            <person name="Jespersen J.S."/>
        </authorList>
    </citation>
    <scope>NUCLEOTIDE SEQUENCE</scope>
    <source>
        <tissue evidence="2">Brain</tissue>
    </source>
</reference>
<feature type="region of interest" description="Disordered" evidence="1">
    <location>
        <begin position="1"/>
        <end position="31"/>
    </location>
</feature>
<gene>
    <name evidence="2" type="primary">Nfu_g_1_001037</name>
</gene>
<feature type="non-terminal residue" evidence="2">
    <location>
        <position position="1"/>
    </location>
</feature>
<protein>
    <submittedName>
        <fullName evidence="2">Uncharacterized protein</fullName>
    </submittedName>
</protein>
<evidence type="ECO:0000256" key="1">
    <source>
        <dbReference type="SAM" id="MobiDB-lite"/>
    </source>
</evidence>
<dbReference type="AlphaFoldDB" id="A0A1A8MZY0"/>
<organism evidence="2">
    <name type="scientific">Nothobranchius pienaari</name>
    <dbReference type="NCBI Taxonomy" id="704102"/>
    <lineage>
        <taxon>Eukaryota</taxon>
        <taxon>Metazoa</taxon>
        <taxon>Chordata</taxon>
        <taxon>Craniata</taxon>
        <taxon>Vertebrata</taxon>
        <taxon>Euteleostomi</taxon>
        <taxon>Actinopterygii</taxon>
        <taxon>Neopterygii</taxon>
        <taxon>Teleostei</taxon>
        <taxon>Neoteleostei</taxon>
        <taxon>Acanthomorphata</taxon>
        <taxon>Ovalentaria</taxon>
        <taxon>Atherinomorphae</taxon>
        <taxon>Cyprinodontiformes</taxon>
        <taxon>Nothobranchiidae</taxon>
        <taxon>Nothobranchius</taxon>
    </lineage>
</organism>